<proteinExistence type="predicted"/>
<name>A0A212RN40_9CHLR</name>
<feature type="domain" description="Peptidase S9 prolyl oligopeptidase catalytic" evidence="1">
    <location>
        <begin position="410"/>
        <end position="616"/>
    </location>
</feature>
<evidence type="ECO:0000259" key="2">
    <source>
        <dbReference type="Pfam" id="PF10647"/>
    </source>
</evidence>
<dbReference type="GO" id="GO:0004177">
    <property type="term" value="F:aminopeptidase activity"/>
    <property type="evidence" value="ECO:0007669"/>
    <property type="project" value="UniProtKB-KW"/>
</dbReference>
<dbReference type="PANTHER" id="PTHR43056:SF5">
    <property type="entry name" value="PEPTIDASE S9 PROLYL OLIGOPEPTIDASE CATALYTIC DOMAIN-CONTAINING PROTEIN"/>
    <property type="match status" value="1"/>
</dbReference>
<keyword evidence="3" id="KW-0378">Hydrolase</keyword>
<dbReference type="RefSeq" id="WP_088572232.1">
    <property type="nucleotide sequence ID" value="NZ_FYEK01000071.1"/>
</dbReference>
<accession>A0A212RN40</accession>
<dbReference type="SUPFAM" id="SSF82171">
    <property type="entry name" value="DPP6 N-terminal domain-like"/>
    <property type="match status" value="1"/>
</dbReference>
<dbReference type="PANTHER" id="PTHR43056">
    <property type="entry name" value="PEPTIDASE S9 PROLYL OLIGOPEPTIDASE"/>
    <property type="match status" value="1"/>
</dbReference>
<keyword evidence="3" id="KW-0645">Protease</keyword>
<dbReference type="Pfam" id="PF07676">
    <property type="entry name" value="PD40"/>
    <property type="match status" value="1"/>
</dbReference>
<dbReference type="Proteomes" id="UP000197025">
    <property type="component" value="Unassembled WGS sequence"/>
</dbReference>
<evidence type="ECO:0000259" key="1">
    <source>
        <dbReference type="Pfam" id="PF00326"/>
    </source>
</evidence>
<dbReference type="InterPro" id="IPR001375">
    <property type="entry name" value="Peptidase_S9_cat"/>
</dbReference>
<organism evidence="3 4">
    <name type="scientific">Thermoflexus hugenholtzii JAD2</name>
    <dbReference type="NCBI Taxonomy" id="877466"/>
    <lineage>
        <taxon>Bacteria</taxon>
        <taxon>Bacillati</taxon>
        <taxon>Chloroflexota</taxon>
        <taxon>Thermoflexia</taxon>
        <taxon>Thermoflexales</taxon>
        <taxon>Thermoflexaceae</taxon>
        <taxon>Thermoflexus</taxon>
    </lineage>
</organism>
<dbReference type="Gene3D" id="3.40.50.1820">
    <property type="entry name" value="alpha/beta hydrolase"/>
    <property type="match status" value="1"/>
</dbReference>
<feature type="domain" description="Lipoprotein LpqB C-terminal" evidence="2">
    <location>
        <begin position="208"/>
        <end position="348"/>
    </location>
</feature>
<evidence type="ECO:0000313" key="4">
    <source>
        <dbReference type="Proteomes" id="UP000197025"/>
    </source>
</evidence>
<dbReference type="OrthoDB" id="108903at2"/>
<dbReference type="InterPro" id="IPR018910">
    <property type="entry name" value="LpqB_C"/>
</dbReference>
<dbReference type="InterPro" id="IPR050585">
    <property type="entry name" value="Xaa-Pro_dipeptidyl-ppase/CocE"/>
</dbReference>
<dbReference type="EMBL" id="FYEK01000071">
    <property type="protein sequence ID" value="SNB73832.1"/>
    <property type="molecule type" value="Genomic_DNA"/>
</dbReference>
<dbReference type="Pfam" id="PF00326">
    <property type="entry name" value="Peptidase_S9"/>
    <property type="match status" value="1"/>
</dbReference>
<dbReference type="GO" id="GO:0006508">
    <property type="term" value="P:proteolysis"/>
    <property type="evidence" value="ECO:0007669"/>
    <property type="project" value="InterPro"/>
</dbReference>
<dbReference type="GO" id="GO:0008236">
    <property type="term" value="F:serine-type peptidase activity"/>
    <property type="evidence" value="ECO:0007669"/>
    <property type="project" value="InterPro"/>
</dbReference>
<keyword evidence="4" id="KW-1185">Reference proteome</keyword>
<dbReference type="InterPro" id="IPR011659">
    <property type="entry name" value="WD40"/>
</dbReference>
<dbReference type="SUPFAM" id="SSF53474">
    <property type="entry name" value="alpha/beta-Hydrolases"/>
    <property type="match status" value="1"/>
</dbReference>
<evidence type="ECO:0000313" key="3">
    <source>
        <dbReference type="EMBL" id="SNB73832.1"/>
    </source>
</evidence>
<dbReference type="Pfam" id="PF10647">
    <property type="entry name" value="Gmad1"/>
    <property type="match status" value="1"/>
</dbReference>
<protein>
    <submittedName>
        <fullName evidence="3">Dipeptidyl aminopeptidase/acylaminoacyl peptidase</fullName>
    </submittedName>
</protein>
<sequence>MPRVLPYGLWPSPLEPERMASLLRITDVQWDRSGRVLIWREERSGRGVLVAREGDGPPRDLTEIESVRARIGYGGGDFTAGDGFVIYVGEDGRLYRLPLAHGLPRPITPPFGHAASPILSPDGRWVLYVHSDGETDLLALVDAEGRCWPQKVAEGADFYMQPAWHPTRPLIAWVEWDHPNMPWDGARLCLARLEGDPPRPSSPEVIAGDATTPVFQPAFSPDGRFLSYILTDGEWDALVVMDLETGARRILVEGTTLAPPAWVQGLRVYGWSPQGDRLFYRRNENAIGSLEAVDLEGRITRLDLHPYTWFDQLAVAPDREALAMIASSPVLPPRVVTWEDGRFRVHRFASAERIPPEAFSFPQPIQWRAPDGTAVHGLYYPPASLEVTGVGLPPALISIHGGPTSQRVMSYNADAQFFATRGFAYLEVNYRGSTGYGRSYRDALKGKWGLLDVEDAVGGARALAEQGLADPRRRVIMGGSAGGYTVLNALIRHPGFFRAGICLFGVTNLFTLAAETHKFEAHYLDSLVGPLPEAAERYREWSPIFHADRIRDPVAIFQGEEDRVVPPSQAEALVEALRRRGVPHFYRLYPGEGHGWRRAETIARFYREVLEFLRQHVLFA</sequence>
<gene>
    <name evidence="3" type="ORF">SAMN02746019_00019830</name>
</gene>
<dbReference type="InParanoid" id="A0A212RN40"/>
<dbReference type="AlphaFoldDB" id="A0A212RN40"/>
<dbReference type="Gene3D" id="2.120.10.30">
    <property type="entry name" value="TolB, C-terminal domain"/>
    <property type="match status" value="2"/>
</dbReference>
<reference evidence="4" key="1">
    <citation type="submission" date="2017-06" db="EMBL/GenBank/DDBJ databases">
        <authorList>
            <person name="Varghese N."/>
            <person name="Submissions S."/>
        </authorList>
    </citation>
    <scope>NUCLEOTIDE SEQUENCE [LARGE SCALE GENOMIC DNA]</scope>
    <source>
        <strain evidence="4">JAD2</strain>
    </source>
</reference>
<dbReference type="InterPro" id="IPR011042">
    <property type="entry name" value="6-blade_b-propeller_TolB-like"/>
</dbReference>
<dbReference type="InterPro" id="IPR029058">
    <property type="entry name" value="AB_hydrolase_fold"/>
</dbReference>
<keyword evidence="3" id="KW-0031">Aminopeptidase</keyword>